<feature type="region of interest" description="Disordered" evidence="1">
    <location>
        <begin position="163"/>
        <end position="194"/>
    </location>
</feature>
<feature type="compositionally biased region" description="Basic and acidic residues" evidence="1">
    <location>
        <begin position="172"/>
        <end position="194"/>
    </location>
</feature>
<accession>A0AAD9NUS1</accession>
<evidence type="ECO:0000313" key="2">
    <source>
        <dbReference type="EMBL" id="KAK2180159.1"/>
    </source>
</evidence>
<comment type="caution">
    <text evidence="2">The sequence shown here is derived from an EMBL/GenBank/DDBJ whole genome shotgun (WGS) entry which is preliminary data.</text>
</comment>
<proteinExistence type="predicted"/>
<dbReference type="GO" id="GO:0005886">
    <property type="term" value="C:plasma membrane"/>
    <property type="evidence" value="ECO:0007669"/>
    <property type="project" value="TreeGrafter"/>
</dbReference>
<dbReference type="Proteomes" id="UP001209878">
    <property type="component" value="Unassembled WGS sequence"/>
</dbReference>
<organism evidence="2 3">
    <name type="scientific">Ridgeia piscesae</name>
    <name type="common">Tubeworm</name>
    <dbReference type="NCBI Taxonomy" id="27915"/>
    <lineage>
        <taxon>Eukaryota</taxon>
        <taxon>Metazoa</taxon>
        <taxon>Spiralia</taxon>
        <taxon>Lophotrochozoa</taxon>
        <taxon>Annelida</taxon>
        <taxon>Polychaeta</taxon>
        <taxon>Sedentaria</taxon>
        <taxon>Canalipalpata</taxon>
        <taxon>Sabellida</taxon>
        <taxon>Siboglinidae</taxon>
        <taxon>Ridgeia</taxon>
    </lineage>
</organism>
<dbReference type="GO" id="GO:0030141">
    <property type="term" value="C:secretory granule"/>
    <property type="evidence" value="ECO:0007669"/>
    <property type="project" value="TreeGrafter"/>
</dbReference>
<dbReference type="EMBL" id="JAODUO010000456">
    <property type="protein sequence ID" value="KAK2180159.1"/>
    <property type="molecule type" value="Genomic_DNA"/>
</dbReference>
<sequence>MHWLVALFYDRRMMYNGTSVTSISGRRRVSFQLSDAAKEGKEDLGREVRSDVIVANAVATEFPDDVAVTADDADVTSLSPADETGHETQVAVEVHRDSAAAAAYSHRRHRRPSSVDIVRWSPLPNRCLRRWHTDGQHGSPPHDAADLEVAAILVQPRDVISSFEESEAEPEAEVRAATRRCESTDVSTRSDRRDSPLVHVDRLWALREAYEEQDRHVEEGRTDDTDELRPELEAPSTTVTAPAWRQSREFTFSFDSGDTCTTDESSRQGAPTTSFESSTDGTDASGSRGPKLHQFRDDSGYKSIETVPVPAAHAARGDDVGATRGGPTKSRSLEGRNGKTASRRRRDYRRERHPIGVETARGPSSDDTQVSANSRRRVSRDYSIDEHTDAIFNEFMRYDPALPDVTRTSQKRAMIVDRGGRCRIADSKSRSLSIGYSGEGALSSPQDKMYAHLRRLSKQNTCSSARDRHSSLDRSCIYEHPATYDERPSHSQDVPYEYRMFSHDRTDSRDRRLVHHKTSFQASHCADR</sequence>
<reference evidence="2" key="1">
    <citation type="journal article" date="2023" name="Mol. Biol. Evol.">
        <title>Third-Generation Sequencing Reveals the Adaptive Role of the Epigenome in Three Deep-Sea Polychaetes.</title>
        <authorList>
            <person name="Perez M."/>
            <person name="Aroh O."/>
            <person name="Sun Y."/>
            <person name="Lan Y."/>
            <person name="Juniper S.K."/>
            <person name="Young C.R."/>
            <person name="Angers B."/>
            <person name="Qian P.Y."/>
        </authorList>
    </citation>
    <scope>NUCLEOTIDE SEQUENCE</scope>
    <source>
        <strain evidence="2">R07B-5</strain>
    </source>
</reference>
<keyword evidence="3" id="KW-1185">Reference proteome</keyword>
<dbReference type="GO" id="GO:0045955">
    <property type="term" value="P:negative regulation of calcium ion-dependent exocytosis"/>
    <property type="evidence" value="ECO:0007669"/>
    <property type="project" value="TreeGrafter"/>
</dbReference>
<protein>
    <submittedName>
        <fullName evidence="2">Uncharacterized protein</fullName>
    </submittedName>
</protein>
<dbReference type="InterPro" id="IPR037658">
    <property type="entry name" value="CBARP"/>
</dbReference>
<evidence type="ECO:0000313" key="3">
    <source>
        <dbReference type="Proteomes" id="UP001209878"/>
    </source>
</evidence>
<feature type="compositionally biased region" description="Polar residues" evidence="1">
    <location>
        <begin position="249"/>
        <end position="285"/>
    </location>
</feature>
<dbReference type="AlphaFoldDB" id="A0AAD9NUS1"/>
<dbReference type="PANTHER" id="PTHR28597">
    <property type="entry name" value="VOLTAGE-DEPENDENT CALCIUM CHANNEL BETA SUBUNIT-ASSOCIATED REGULATORY PROTEIN"/>
    <property type="match status" value="1"/>
</dbReference>
<feature type="compositionally biased region" description="Basic and acidic residues" evidence="1">
    <location>
        <begin position="212"/>
        <end position="232"/>
    </location>
</feature>
<name>A0AAD9NUS1_RIDPI</name>
<evidence type="ECO:0000256" key="1">
    <source>
        <dbReference type="SAM" id="MobiDB-lite"/>
    </source>
</evidence>
<dbReference type="GO" id="GO:0044325">
    <property type="term" value="F:transmembrane transporter binding"/>
    <property type="evidence" value="ECO:0007669"/>
    <property type="project" value="InterPro"/>
</dbReference>
<dbReference type="PANTHER" id="PTHR28597:SF1">
    <property type="entry name" value="VOLTAGE-DEPENDENT CALCIUM CHANNEL BETA SUBUNIT-ASSOCIATED REGULATORY PROTEIN"/>
    <property type="match status" value="1"/>
</dbReference>
<feature type="region of interest" description="Disordered" evidence="1">
    <location>
        <begin position="505"/>
        <end position="528"/>
    </location>
</feature>
<gene>
    <name evidence="2" type="ORF">NP493_456g02037</name>
</gene>
<feature type="region of interest" description="Disordered" evidence="1">
    <location>
        <begin position="212"/>
        <end position="378"/>
    </location>
</feature>